<dbReference type="AlphaFoldDB" id="A0A0D6MAU5"/>
<evidence type="ECO:0008006" key="4">
    <source>
        <dbReference type="Google" id="ProtNLM"/>
    </source>
</evidence>
<dbReference type="EMBL" id="KE124789">
    <property type="protein sequence ID" value="EPB79791.1"/>
    <property type="molecule type" value="Genomic_DNA"/>
</dbReference>
<feature type="chain" id="PRO_5002307922" description="Neuropeptide-like protein 31 family protein" evidence="1">
    <location>
        <begin position="23"/>
        <end position="107"/>
    </location>
</feature>
<evidence type="ECO:0000313" key="2">
    <source>
        <dbReference type="EMBL" id="EPB79791.1"/>
    </source>
</evidence>
<evidence type="ECO:0000313" key="3">
    <source>
        <dbReference type="Proteomes" id="UP000054495"/>
    </source>
</evidence>
<sequence>MSIMSSSTVILLLCYVFLLGQCGPVPEAAGTPLSHRVKRWGGYGYGYGYGRGFYPRGGGFYPGGGGYYPGGGGFYPGGGGFGNRWGSSVGLSASLRLGGFNNGYLFG</sequence>
<keyword evidence="1" id="KW-0732">Signal</keyword>
<name>A0A0D6MAU5_9BILA</name>
<proteinExistence type="predicted"/>
<dbReference type="Proteomes" id="UP000054495">
    <property type="component" value="Unassembled WGS sequence"/>
</dbReference>
<protein>
    <recommendedName>
        <fullName evidence="4">Neuropeptide-like protein 31 family protein</fullName>
    </recommendedName>
</protein>
<organism evidence="2 3">
    <name type="scientific">Ancylostoma ceylanicum</name>
    <dbReference type="NCBI Taxonomy" id="53326"/>
    <lineage>
        <taxon>Eukaryota</taxon>
        <taxon>Metazoa</taxon>
        <taxon>Ecdysozoa</taxon>
        <taxon>Nematoda</taxon>
        <taxon>Chromadorea</taxon>
        <taxon>Rhabditida</taxon>
        <taxon>Rhabditina</taxon>
        <taxon>Rhabditomorpha</taxon>
        <taxon>Strongyloidea</taxon>
        <taxon>Ancylostomatidae</taxon>
        <taxon>Ancylostomatinae</taxon>
        <taxon>Ancylostoma</taxon>
    </lineage>
</organism>
<keyword evidence="3" id="KW-1185">Reference proteome</keyword>
<feature type="signal peptide" evidence="1">
    <location>
        <begin position="1"/>
        <end position="22"/>
    </location>
</feature>
<reference evidence="2 3" key="1">
    <citation type="submission" date="2013-05" db="EMBL/GenBank/DDBJ databases">
        <title>Draft genome of the parasitic nematode Anyclostoma ceylanicum.</title>
        <authorList>
            <person name="Mitreva M."/>
        </authorList>
    </citation>
    <scope>NUCLEOTIDE SEQUENCE [LARGE SCALE GENOMIC DNA]</scope>
</reference>
<gene>
    <name evidence="2" type="ORF">ANCCEY_01165</name>
</gene>
<accession>A0A0D6MAU5</accession>
<evidence type="ECO:0000256" key="1">
    <source>
        <dbReference type="SAM" id="SignalP"/>
    </source>
</evidence>